<dbReference type="Proteomes" id="UP000253742">
    <property type="component" value="Unassembled WGS sequence"/>
</dbReference>
<dbReference type="AlphaFoldDB" id="A0A369UZ88"/>
<sequence length="263" mass="29077">MRHNGRAPIKASRMRPEHLNLREGETPLAVCPDCESWHRLTRSMISPHRDSSDKPAKTGGRRYYGDKPERRRRCPGSAQRITIDLTPEQWGQALLAADSTATGRRSARQHHKPIQAPATPVTKMVPAPLHAADVLAAYSKHLKECRKSGAPGHCDQTRRCVTGFRLAAQYDLLSRGQDKRDSVNRKEARVDALLTRHRAGVAARRATTEWAKQHDATSAPAALAKRSGTAIEDANNTCRTRPADTVSDYRGPHVPTATLRITA</sequence>
<gene>
    <name evidence="2" type="ORF">DVZ84_31555</name>
</gene>
<organism evidence="2 3">
    <name type="scientific">Streptomyces parvulus</name>
    <dbReference type="NCBI Taxonomy" id="146923"/>
    <lineage>
        <taxon>Bacteria</taxon>
        <taxon>Bacillati</taxon>
        <taxon>Actinomycetota</taxon>
        <taxon>Actinomycetes</taxon>
        <taxon>Kitasatosporales</taxon>
        <taxon>Streptomycetaceae</taxon>
        <taxon>Streptomyces</taxon>
    </lineage>
</organism>
<dbReference type="RefSeq" id="WP_114532211.1">
    <property type="nucleotide sequence ID" value="NZ_QQBH01000030.1"/>
</dbReference>
<name>A0A369UZ88_9ACTN</name>
<feature type="compositionally biased region" description="Basic and acidic residues" evidence="1">
    <location>
        <begin position="47"/>
        <end position="56"/>
    </location>
</feature>
<evidence type="ECO:0000256" key="1">
    <source>
        <dbReference type="SAM" id="MobiDB-lite"/>
    </source>
</evidence>
<dbReference type="OrthoDB" id="3478151at2"/>
<dbReference type="EMBL" id="QQBH01000030">
    <property type="protein sequence ID" value="RDD85078.1"/>
    <property type="molecule type" value="Genomic_DNA"/>
</dbReference>
<protein>
    <submittedName>
        <fullName evidence="2">Uncharacterized protein</fullName>
    </submittedName>
</protein>
<comment type="caution">
    <text evidence="2">The sequence shown here is derived from an EMBL/GenBank/DDBJ whole genome shotgun (WGS) entry which is preliminary data.</text>
</comment>
<proteinExistence type="predicted"/>
<reference evidence="2 3" key="1">
    <citation type="submission" date="2018-07" db="EMBL/GenBank/DDBJ databases">
        <title>Genome guided investigation of antibiotics producing actinomycetales strain isolated from a Macau mangrove ecosystem.</title>
        <authorList>
            <person name="Hu D."/>
        </authorList>
    </citation>
    <scope>NUCLEOTIDE SEQUENCE [LARGE SCALE GENOMIC DNA]</scope>
    <source>
        <strain evidence="2 3">2297</strain>
    </source>
</reference>
<feature type="region of interest" description="Disordered" evidence="1">
    <location>
        <begin position="45"/>
        <end position="76"/>
    </location>
</feature>
<evidence type="ECO:0000313" key="3">
    <source>
        <dbReference type="Proteomes" id="UP000253742"/>
    </source>
</evidence>
<evidence type="ECO:0000313" key="2">
    <source>
        <dbReference type="EMBL" id="RDD85078.1"/>
    </source>
</evidence>
<accession>A0A369UZ88</accession>